<evidence type="ECO:0000313" key="6">
    <source>
        <dbReference type="Proteomes" id="UP001227317"/>
    </source>
</evidence>
<dbReference type="CDD" id="cd08495">
    <property type="entry name" value="PBP2_NikA_DppA_OppA_like_8"/>
    <property type="match status" value="1"/>
</dbReference>
<dbReference type="Proteomes" id="UP001227317">
    <property type="component" value="Unassembled WGS sequence"/>
</dbReference>
<comment type="similarity">
    <text evidence="2">Belongs to the bacterial solute-binding protein 5 family.</text>
</comment>
<dbReference type="InterPro" id="IPR030678">
    <property type="entry name" value="Peptide/Ni-bd"/>
</dbReference>
<reference evidence="5 6" key="1">
    <citation type="submission" date="2023-06" db="EMBL/GenBank/DDBJ databases">
        <title>Azospirillum isscasensis sp.nov, a bacterium isolated from rhizosphere soil of rice.</title>
        <authorList>
            <person name="Wang H."/>
        </authorList>
    </citation>
    <scope>NUCLEOTIDE SEQUENCE [LARGE SCALE GENOMIC DNA]</scope>
    <source>
        <strain evidence="5 6">C340-1</strain>
    </source>
</reference>
<dbReference type="SUPFAM" id="SSF53850">
    <property type="entry name" value="Periplasmic binding protein-like II"/>
    <property type="match status" value="1"/>
</dbReference>
<feature type="chain" id="PRO_5046982398" evidence="3">
    <location>
        <begin position="32"/>
        <end position="539"/>
    </location>
</feature>
<dbReference type="Gene3D" id="3.10.105.10">
    <property type="entry name" value="Dipeptide-binding Protein, Domain 3"/>
    <property type="match status" value="1"/>
</dbReference>
<organism evidence="5 6">
    <name type="scientific">Azospirillum isscasi</name>
    <dbReference type="NCBI Taxonomy" id="3053926"/>
    <lineage>
        <taxon>Bacteria</taxon>
        <taxon>Pseudomonadati</taxon>
        <taxon>Pseudomonadota</taxon>
        <taxon>Alphaproteobacteria</taxon>
        <taxon>Rhodospirillales</taxon>
        <taxon>Azospirillaceae</taxon>
        <taxon>Azospirillum</taxon>
    </lineage>
</organism>
<name>A0ABU0WAE6_9PROT</name>
<dbReference type="RefSeq" id="WP_306703144.1">
    <property type="nucleotide sequence ID" value="NZ_JAUJFI010000001.1"/>
</dbReference>
<feature type="signal peptide" evidence="3">
    <location>
        <begin position="1"/>
        <end position="31"/>
    </location>
</feature>
<accession>A0ABU0WAE6</accession>
<protein>
    <submittedName>
        <fullName evidence="5">ABC transporter substrate-binding protein</fullName>
    </submittedName>
</protein>
<dbReference type="PROSITE" id="PS51318">
    <property type="entry name" value="TAT"/>
    <property type="match status" value="1"/>
</dbReference>
<evidence type="ECO:0000259" key="4">
    <source>
        <dbReference type="Pfam" id="PF00496"/>
    </source>
</evidence>
<dbReference type="InterPro" id="IPR006311">
    <property type="entry name" value="TAT_signal"/>
</dbReference>
<gene>
    <name evidence="5" type="ORF">QSG27_00445</name>
</gene>
<dbReference type="Pfam" id="PF00496">
    <property type="entry name" value="SBP_bac_5"/>
    <property type="match status" value="1"/>
</dbReference>
<comment type="subcellular location">
    <subcellularLocation>
        <location evidence="1">Periplasm</location>
    </subcellularLocation>
</comment>
<dbReference type="InterPro" id="IPR039424">
    <property type="entry name" value="SBP_5"/>
</dbReference>
<dbReference type="PANTHER" id="PTHR30290:SF83">
    <property type="entry name" value="ABC TRANSPORTER SUBSTRATE-BINDING PROTEIN"/>
    <property type="match status" value="1"/>
</dbReference>
<comment type="caution">
    <text evidence="5">The sequence shown here is derived from an EMBL/GenBank/DDBJ whole genome shotgun (WGS) entry which is preliminary data.</text>
</comment>
<feature type="domain" description="Solute-binding protein family 5" evidence="4">
    <location>
        <begin position="83"/>
        <end position="453"/>
    </location>
</feature>
<proteinExistence type="inferred from homology"/>
<dbReference type="EMBL" id="JAUJFI010000001">
    <property type="protein sequence ID" value="MDQ2101158.1"/>
    <property type="molecule type" value="Genomic_DNA"/>
</dbReference>
<evidence type="ECO:0000256" key="1">
    <source>
        <dbReference type="ARBA" id="ARBA00004418"/>
    </source>
</evidence>
<keyword evidence="6" id="KW-1185">Reference proteome</keyword>
<evidence type="ECO:0000313" key="5">
    <source>
        <dbReference type="EMBL" id="MDQ2101158.1"/>
    </source>
</evidence>
<keyword evidence="3" id="KW-0732">Signal</keyword>
<dbReference type="PIRSF" id="PIRSF002741">
    <property type="entry name" value="MppA"/>
    <property type="match status" value="1"/>
</dbReference>
<dbReference type="Gene3D" id="3.90.76.10">
    <property type="entry name" value="Dipeptide-binding Protein, Domain 1"/>
    <property type="match status" value="1"/>
</dbReference>
<dbReference type="InterPro" id="IPR000914">
    <property type="entry name" value="SBP_5_dom"/>
</dbReference>
<dbReference type="PANTHER" id="PTHR30290">
    <property type="entry name" value="PERIPLASMIC BINDING COMPONENT OF ABC TRANSPORTER"/>
    <property type="match status" value="1"/>
</dbReference>
<evidence type="ECO:0000256" key="3">
    <source>
        <dbReference type="SAM" id="SignalP"/>
    </source>
</evidence>
<dbReference type="Gene3D" id="3.40.190.10">
    <property type="entry name" value="Periplasmic binding protein-like II"/>
    <property type="match status" value="1"/>
</dbReference>
<evidence type="ECO:0000256" key="2">
    <source>
        <dbReference type="ARBA" id="ARBA00005695"/>
    </source>
</evidence>
<sequence length="539" mass="58654">MTFTFSRRLVLAGAAAIALSAAAFAPATAQAQGTLRIGMTAADIPLTHGSPDNGFEGFRFAGYTMYDGLVNWDLSTADKPSAIKPGLALSWEADPKDTTKWTFKLRPGVKFHDGSAFDAKAVAWNFDKLLNKDAPHFDARQASLVGFRAASIASYKVVDDLTIEFTTKTPDSFLPYQLSFILMASPAQYEAVGKDWAKFAAQPSGTGPFKLEKLVPRERAELAANKAYWDTARVPKLDKLVLIPMPEANTRTAALLSGQVDVVEAPPPDTIPRLKSSGMQISSNPYPHIWPYHLSRLPDSPWNDVRVRKAANLAIDREGLTELLGGYAVPAKGHVVPGSAWYGKPSFDIKYDLAAAKKLMAEAGYGPGKPVKAKAIISPSGSGQMLPLPMNEFIQQNLKEIGIELEFEVMEITSLINRWRAGAKAEQNAGASIINFSYATVDPFNAFVRFVKSDLHAPNGVNWGFYADPAMDALAAKAQNTFDKAAQDEILGQIHAKMVDDALFVWVVHDVAPRALSPKVKGFVQAQNWFLDLSPVTVQ</sequence>